<dbReference type="SUPFAM" id="SSF53335">
    <property type="entry name" value="S-adenosyl-L-methionine-dependent methyltransferases"/>
    <property type="match status" value="1"/>
</dbReference>
<feature type="domain" description="Methyltransferase type 11" evidence="1">
    <location>
        <begin position="43"/>
        <end position="148"/>
    </location>
</feature>
<dbReference type="AlphaFoldDB" id="A0A382N390"/>
<dbReference type="GO" id="GO:0008757">
    <property type="term" value="F:S-adenosylmethionine-dependent methyltransferase activity"/>
    <property type="evidence" value="ECO:0007669"/>
    <property type="project" value="InterPro"/>
</dbReference>
<gene>
    <name evidence="2" type="ORF">METZ01_LOCUS306885</name>
</gene>
<dbReference type="InterPro" id="IPR029063">
    <property type="entry name" value="SAM-dependent_MTases_sf"/>
</dbReference>
<proteinExistence type="predicted"/>
<accession>A0A382N390</accession>
<dbReference type="CDD" id="cd02440">
    <property type="entry name" value="AdoMet_MTases"/>
    <property type="match status" value="1"/>
</dbReference>
<dbReference type="Pfam" id="PF08241">
    <property type="entry name" value="Methyltransf_11"/>
    <property type="match status" value="1"/>
</dbReference>
<evidence type="ECO:0000313" key="2">
    <source>
        <dbReference type="EMBL" id="SVC54031.1"/>
    </source>
</evidence>
<name>A0A382N390_9ZZZZ</name>
<dbReference type="PANTHER" id="PTHR43861">
    <property type="entry name" value="TRANS-ACONITATE 2-METHYLTRANSFERASE-RELATED"/>
    <property type="match status" value="1"/>
</dbReference>
<dbReference type="Gene3D" id="3.40.50.150">
    <property type="entry name" value="Vaccinia Virus protein VP39"/>
    <property type="match status" value="1"/>
</dbReference>
<organism evidence="2">
    <name type="scientific">marine metagenome</name>
    <dbReference type="NCBI Taxonomy" id="408172"/>
    <lineage>
        <taxon>unclassified sequences</taxon>
        <taxon>metagenomes</taxon>
        <taxon>ecological metagenomes</taxon>
    </lineage>
</organism>
<dbReference type="InterPro" id="IPR013216">
    <property type="entry name" value="Methyltransf_11"/>
</dbReference>
<protein>
    <recommendedName>
        <fullName evidence="1">Methyltransferase type 11 domain-containing protein</fullName>
    </recommendedName>
</protein>
<sequence length="278" mass="31480">MSTYENYHKTSLVYDKTRTAGGIDIILKAMEEGTLPLSEQVLVDAGCGTGLYSAALVNEVKRIEAVDLNEGMLGMAQGKLQAEEEQGRIHFHLSAIDSLPLPEESVDTVMINQVLHHLPDDADSGWPEHKKVFNELFRILKPGGRLIINSCSPEQLELGFWFYHLIPDAIKAVQEKTIRLEEIAEQLHEVGFFSHRHEVPLDLILQNEAYFQFDSILDPDWRRGDSIWSLVENKNLADVLEKVVELQKSGKLEYFMLQHDQPRKTSGQVTFTVAGKQL</sequence>
<dbReference type="EMBL" id="UINC01096823">
    <property type="protein sequence ID" value="SVC54031.1"/>
    <property type="molecule type" value="Genomic_DNA"/>
</dbReference>
<evidence type="ECO:0000259" key="1">
    <source>
        <dbReference type="Pfam" id="PF08241"/>
    </source>
</evidence>
<reference evidence="2" key="1">
    <citation type="submission" date="2018-05" db="EMBL/GenBank/DDBJ databases">
        <authorList>
            <person name="Lanie J.A."/>
            <person name="Ng W.-L."/>
            <person name="Kazmierczak K.M."/>
            <person name="Andrzejewski T.M."/>
            <person name="Davidsen T.M."/>
            <person name="Wayne K.J."/>
            <person name="Tettelin H."/>
            <person name="Glass J.I."/>
            <person name="Rusch D."/>
            <person name="Podicherti R."/>
            <person name="Tsui H.-C.T."/>
            <person name="Winkler M.E."/>
        </authorList>
    </citation>
    <scope>NUCLEOTIDE SEQUENCE</scope>
</reference>